<evidence type="ECO:0000313" key="9">
    <source>
        <dbReference type="EMBL" id="CAG7822348.1"/>
    </source>
</evidence>
<reference evidence="9" key="1">
    <citation type="submission" date="2021-06" db="EMBL/GenBank/DDBJ databases">
        <authorList>
            <person name="Hodson N. C."/>
            <person name="Mongue J. A."/>
            <person name="Jaron S. K."/>
        </authorList>
    </citation>
    <scope>NUCLEOTIDE SEQUENCE</scope>
</reference>
<organism evidence="9 10">
    <name type="scientific">Allacma fusca</name>
    <dbReference type="NCBI Taxonomy" id="39272"/>
    <lineage>
        <taxon>Eukaryota</taxon>
        <taxon>Metazoa</taxon>
        <taxon>Ecdysozoa</taxon>
        <taxon>Arthropoda</taxon>
        <taxon>Hexapoda</taxon>
        <taxon>Collembola</taxon>
        <taxon>Symphypleona</taxon>
        <taxon>Sminthuridae</taxon>
        <taxon>Allacma</taxon>
    </lineage>
</organism>
<keyword evidence="10" id="KW-1185">Reference proteome</keyword>
<proteinExistence type="inferred from homology"/>
<dbReference type="OrthoDB" id="195015at2759"/>
<keyword evidence="4 8" id="KW-0812">Transmembrane</keyword>
<feature type="transmembrane region" description="Helical" evidence="8">
    <location>
        <begin position="27"/>
        <end position="45"/>
    </location>
</feature>
<dbReference type="AlphaFoldDB" id="A0A8J2KYZ3"/>
<comment type="subcellular location">
    <subcellularLocation>
        <location evidence="1">Cell membrane</location>
    </subcellularLocation>
</comment>
<evidence type="ECO:0000256" key="2">
    <source>
        <dbReference type="ARBA" id="ARBA00010532"/>
    </source>
</evidence>
<dbReference type="GO" id="GO:0005886">
    <property type="term" value="C:plasma membrane"/>
    <property type="evidence" value="ECO:0007669"/>
    <property type="project" value="UniProtKB-SubCell"/>
</dbReference>
<evidence type="ECO:0000313" key="10">
    <source>
        <dbReference type="Proteomes" id="UP000708208"/>
    </source>
</evidence>
<comment type="similarity">
    <text evidence="2">Belongs to the CD36 family.</text>
</comment>
<comment type="caution">
    <text evidence="9">The sequence shown here is derived from an EMBL/GenBank/DDBJ whole genome shotgun (WGS) entry which is preliminary data.</text>
</comment>
<keyword evidence="5 8" id="KW-1133">Transmembrane helix</keyword>
<dbReference type="Pfam" id="PF01130">
    <property type="entry name" value="CD36"/>
    <property type="match status" value="1"/>
</dbReference>
<keyword evidence="7" id="KW-0325">Glycoprotein</keyword>
<accession>A0A8J2KYZ3</accession>
<evidence type="ECO:0000256" key="1">
    <source>
        <dbReference type="ARBA" id="ARBA00004236"/>
    </source>
</evidence>
<evidence type="ECO:0000256" key="3">
    <source>
        <dbReference type="ARBA" id="ARBA00022475"/>
    </source>
</evidence>
<protein>
    <submittedName>
        <fullName evidence="9">Uncharacterized protein</fullName>
    </submittedName>
</protein>
<name>A0A8J2KYZ3_9HEXA</name>
<evidence type="ECO:0000256" key="8">
    <source>
        <dbReference type="SAM" id="Phobius"/>
    </source>
</evidence>
<dbReference type="EMBL" id="CAJVCH010526163">
    <property type="protein sequence ID" value="CAG7822348.1"/>
    <property type="molecule type" value="Genomic_DNA"/>
</dbReference>
<keyword evidence="3" id="KW-1003">Cell membrane</keyword>
<dbReference type="InterPro" id="IPR002159">
    <property type="entry name" value="CD36_fam"/>
</dbReference>
<keyword evidence="6 8" id="KW-0472">Membrane</keyword>
<evidence type="ECO:0000256" key="7">
    <source>
        <dbReference type="ARBA" id="ARBA00023180"/>
    </source>
</evidence>
<feature type="non-terminal residue" evidence="9">
    <location>
        <position position="89"/>
    </location>
</feature>
<evidence type="ECO:0000256" key="4">
    <source>
        <dbReference type="ARBA" id="ARBA00022692"/>
    </source>
</evidence>
<dbReference type="Proteomes" id="UP000708208">
    <property type="component" value="Unassembled WGS sequence"/>
</dbReference>
<evidence type="ECO:0000256" key="5">
    <source>
        <dbReference type="ARBA" id="ARBA00022989"/>
    </source>
</evidence>
<evidence type="ECO:0000256" key="6">
    <source>
        <dbReference type="ARBA" id="ARBA00023136"/>
    </source>
</evidence>
<gene>
    <name evidence="9" type="ORF">AFUS01_LOCUS32629</name>
</gene>
<sequence length="89" mass="10041">MAANENPLVSSETSFNNLRKVFQGSRALIFATSAFCSVLVGIFIVKPAIVKWRVEQETLFQKGTDSYRKLVNVTIPIFFNVRVFNITNP</sequence>